<reference evidence="2 3" key="1">
    <citation type="submission" date="2019-02" db="EMBL/GenBank/DDBJ databases">
        <title>Pedobacter sp. RP-3-11 sp. nov., isolated from Arctic soil.</title>
        <authorList>
            <person name="Dahal R.H."/>
        </authorList>
    </citation>
    <scope>NUCLEOTIDE SEQUENCE [LARGE SCALE GENOMIC DNA]</scope>
    <source>
        <strain evidence="2 3">RP-3-11</strain>
    </source>
</reference>
<dbReference type="OrthoDB" id="762409at2"/>
<dbReference type="Proteomes" id="UP000291485">
    <property type="component" value="Unassembled WGS sequence"/>
</dbReference>
<evidence type="ECO:0000313" key="3">
    <source>
        <dbReference type="Proteomes" id="UP000291485"/>
    </source>
</evidence>
<feature type="chain" id="PRO_5020811286" evidence="1">
    <location>
        <begin position="27"/>
        <end position="215"/>
    </location>
</feature>
<dbReference type="RefSeq" id="WP_131558664.1">
    <property type="nucleotide sequence ID" value="NZ_SJSN01000007.1"/>
</dbReference>
<comment type="caution">
    <text evidence="2">The sequence shown here is derived from an EMBL/GenBank/DDBJ whole genome shotgun (WGS) entry which is preliminary data.</text>
</comment>
<keyword evidence="1" id="KW-0732">Signal</keyword>
<keyword evidence="3" id="KW-1185">Reference proteome</keyword>
<accession>A0A4R0P789</accession>
<feature type="signal peptide" evidence="1">
    <location>
        <begin position="1"/>
        <end position="26"/>
    </location>
</feature>
<gene>
    <name evidence="2" type="ORF">EZ449_11115</name>
</gene>
<protein>
    <submittedName>
        <fullName evidence="2">Uncharacterized protein</fullName>
    </submittedName>
</protein>
<dbReference type="EMBL" id="SJSN01000007">
    <property type="protein sequence ID" value="TCD10359.1"/>
    <property type="molecule type" value="Genomic_DNA"/>
</dbReference>
<organism evidence="2 3">
    <name type="scientific">Pedobacter frigidisoli</name>
    <dbReference type="NCBI Taxonomy" id="2530455"/>
    <lineage>
        <taxon>Bacteria</taxon>
        <taxon>Pseudomonadati</taxon>
        <taxon>Bacteroidota</taxon>
        <taxon>Sphingobacteriia</taxon>
        <taxon>Sphingobacteriales</taxon>
        <taxon>Sphingobacteriaceae</taxon>
        <taxon>Pedobacter</taxon>
    </lineage>
</organism>
<sequence length="215" mass="24352">MKKSPLFFLVLTLISSLAITSDKLFAQTASTVNYTIATVNFESINGDILIENLVNTRHEFNKNLTKYNKVNTTNLPKAEYIFNKENLTTFTFEGLDFLMKDNQVLGIKGLNLSNEVLAQITDKLIFLDRVQFYYAEKLNNEYLDPSDDVQTIKYTDRQFFLSLKILSTTLKDIAAFTKTANPSLAVAINVSKMREPNIDKSVGVQNIQSLVQLSK</sequence>
<name>A0A4R0P789_9SPHI</name>
<evidence type="ECO:0000256" key="1">
    <source>
        <dbReference type="SAM" id="SignalP"/>
    </source>
</evidence>
<dbReference type="AlphaFoldDB" id="A0A4R0P789"/>
<proteinExistence type="predicted"/>
<evidence type="ECO:0000313" key="2">
    <source>
        <dbReference type="EMBL" id="TCD10359.1"/>
    </source>
</evidence>